<dbReference type="Proteomes" id="UP000502297">
    <property type="component" value="Chromosome"/>
</dbReference>
<dbReference type="AlphaFoldDB" id="A0A6G8RUM0"/>
<reference evidence="1 2" key="1">
    <citation type="submission" date="2020-03" db="EMBL/GenBank/DDBJ databases">
        <authorList>
            <person name="Zhu W."/>
        </authorList>
    </citation>
    <scope>NUCLEOTIDE SEQUENCE [LARGE SCALE GENOMIC DNA]</scope>
    <source>
        <strain evidence="1 2">323-1</strain>
    </source>
</reference>
<dbReference type="EMBL" id="CP049801">
    <property type="protein sequence ID" value="QIO05626.1"/>
    <property type="molecule type" value="Genomic_DNA"/>
</dbReference>
<dbReference type="RefSeq" id="WP_166222840.1">
    <property type="nucleotide sequence ID" value="NZ_CP049801.1"/>
</dbReference>
<accession>A0A6G8RUM0</accession>
<protein>
    <submittedName>
        <fullName evidence="1">Uncharacterized protein</fullName>
    </submittedName>
</protein>
<gene>
    <name evidence="1" type="ORF">G8E00_06495</name>
</gene>
<keyword evidence="2" id="KW-1185">Reference proteome</keyword>
<sequence length="67" mass="7692">MKKYNNQIVIREHARFNATPKDLVYVTLDSTKPKSLSKSGAFIVAWYPAPPTKQEMRSDFASVLNQY</sequence>
<evidence type="ECO:0000313" key="1">
    <source>
        <dbReference type="EMBL" id="QIO05626.1"/>
    </source>
</evidence>
<dbReference type="KEGG" id="asha:G8E00_06495"/>
<proteinExistence type="predicted"/>
<organism evidence="1 2">
    <name type="scientific">Acinetobacter shaoyimingii</name>
    <dbReference type="NCBI Taxonomy" id="2715164"/>
    <lineage>
        <taxon>Bacteria</taxon>
        <taxon>Pseudomonadati</taxon>
        <taxon>Pseudomonadota</taxon>
        <taxon>Gammaproteobacteria</taxon>
        <taxon>Moraxellales</taxon>
        <taxon>Moraxellaceae</taxon>
        <taxon>Acinetobacter</taxon>
    </lineage>
</organism>
<name>A0A6G8RUM0_9GAMM</name>
<evidence type="ECO:0000313" key="2">
    <source>
        <dbReference type="Proteomes" id="UP000502297"/>
    </source>
</evidence>